<evidence type="ECO:0000256" key="1">
    <source>
        <dbReference type="ARBA" id="ARBA00022801"/>
    </source>
</evidence>
<reference evidence="4 5" key="1">
    <citation type="submission" date="2024-01" db="EMBL/GenBank/DDBJ databases">
        <title>Hyphobacterium bacterium isolated from marine sediment.</title>
        <authorList>
            <person name="Zhao S."/>
        </authorList>
    </citation>
    <scope>NUCLEOTIDE SEQUENCE [LARGE SCALE GENOMIC DNA]</scope>
    <source>
        <strain evidence="5">HN65</strain>
    </source>
</reference>
<protein>
    <submittedName>
        <fullName evidence="4">Nucleoside hydrolase</fullName>
    </submittedName>
</protein>
<dbReference type="Gene3D" id="3.90.245.10">
    <property type="entry name" value="Ribonucleoside hydrolase-like"/>
    <property type="match status" value="1"/>
</dbReference>
<gene>
    <name evidence="4" type="ORF">V0U79_10460</name>
</gene>
<dbReference type="InterPro" id="IPR023186">
    <property type="entry name" value="IUNH"/>
</dbReference>
<dbReference type="InterPro" id="IPR036452">
    <property type="entry name" value="Ribo_hydro-like"/>
</dbReference>
<evidence type="ECO:0000256" key="2">
    <source>
        <dbReference type="ARBA" id="ARBA00023295"/>
    </source>
</evidence>
<name>A0ABU7LSC1_9PROT</name>
<sequence length="308" mass="32509">MSRRVIIDCDPGVDDSIALFTALGSPEDIDLMAVCVVAGNVPVTTCTHNARSLLALAGRSEIPVYEGCDRPLIVEPEFADHIHGETGLGDAVLAEPTVPAQNLGAVDYLIGTLEAAAPASITMVITGPMTNFATALQRNPAIATAVKELVIMGGASAAGGNITPHAEFNIYADPDAARIVLACGRPVTLIGLDATLQFRCTPARMERLGASSHRILKAATAMIGHVNKIYGEIYGDEGSALHDPCTIGYLIAPDLFEAQEVAVTVQTYTGETRGQTVVKPSPGSDFRWVTGLRAGTLFDLLIERMERL</sequence>
<dbReference type="Pfam" id="PF01156">
    <property type="entry name" value="IU_nuc_hydro"/>
    <property type="match status" value="1"/>
</dbReference>
<dbReference type="RefSeq" id="WP_330199457.1">
    <property type="nucleotide sequence ID" value="NZ_JAZDRP010000006.1"/>
</dbReference>
<dbReference type="PANTHER" id="PTHR12304:SF4">
    <property type="entry name" value="URIDINE NUCLEOSIDASE"/>
    <property type="match status" value="1"/>
</dbReference>
<dbReference type="InterPro" id="IPR001910">
    <property type="entry name" value="Inosine/uridine_hydrolase_dom"/>
</dbReference>
<dbReference type="CDD" id="cd02651">
    <property type="entry name" value="nuc_hydro_IU_UC_XIUA"/>
    <property type="match status" value="1"/>
</dbReference>
<dbReference type="Proteomes" id="UP001354971">
    <property type="component" value="Unassembled WGS sequence"/>
</dbReference>
<proteinExistence type="predicted"/>
<evidence type="ECO:0000313" key="4">
    <source>
        <dbReference type="EMBL" id="MEE2526793.1"/>
    </source>
</evidence>
<keyword evidence="5" id="KW-1185">Reference proteome</keyword>
<dbReference type="GO" id="GO:0016787">
    <property type="term" value="F:hydrolase activity"/>
    <property type="evidence" value="ECO:0007669"/>
    <property type="project" value="UniProtKB-KW"/>
</dbReference>
<keyword evidence="2" id="KW-0326">Glycosidase</keyword>
<accession>A0ABU7LSC1</accession>
<keyword evidence="1 4" id="KW-0378">Hydrolase</keyword>
<dbReference type="SUPFAM" id="SSF53590">
    <property type="entry name" value="Nucleoside hydrolase"/>
    <property type="match status" value="1"/>
</dbReference>
<organism evidence="4 5">
    <name type="scientific">Hyphobacterium lacteum</name>
    <dbReference type="NCBI Taxonomy" id="3116575"/>
    <lineage>
        <taxon>Bacteria</taxon>
        <taxon>Pseudomonadati</taxon>
        <taxon>Pseudomonadota</taxon>
        <taxon>Alphaproteobacteria</taxon>
        <taxon>Maricaulales</taxon>
        <taxon>Maricaulaceae</taxon>
        <taxon>Hyphobacterium</taxon>
    </lineage>
</organism>
<feature type="domain" description="Inosine/uridine-preferring nucleoside hydrolase" evidence="3">
    <location>
        <begin position="5"/>
        <end position="280"/>
    </location>
</feature>
<evidence type="ECO:0000259" key="3">
    <source>
        <dbReference type="Pfam" id="PF01156"/>
    </source>
</evidence>
<dbReference type="PANTHER" id="PTHR12304">
    <property type="entry name" value="INOSINE-URIDINE PREFERRING NUCLEOSIDE HYDROLASE"/>
    <property type="match status" value="1"/>
</dbReference>
<dbReference type="EMBL" id="JAZDRP010000006">
    <property type="protein sequence ID" value="MEE2526793.1"/>
    <property type="molecule type" value="Genomic_DNA"/>
</dbReference>
<comment type="caution">
    <text evidence="4">The sequence shown here is derived from an EMBL/GenBank/DDBJ whole genome shotgun (WGS) entry which is preliminary data.</text>
</comment>
<evidence type="ECO:0000313" key="5">
    <source>
        <dbReference type="Proteomes" id="UP001354971"/>
    </source>
</evidence>